<name>A0ABW7ZNS4_9ACTN</name>
<dbReference type="Proteomes" id="UP001612812">
    <property type="component" value="Unassembled WGS sequence"/>
</dbReference>
<evidence type="ECO:0000256" key="1">
    <source>
        <dbReference type="SAM" id="MobiDB-lite"/>
    </source>
</evidence>
<dbReference type="EMBL" id="JBITLE010000007">
    <property type="protein sequence ID" value="MFI7264493.1"/>
    <property type="molecule type" value="Genomic_DNA"/>
</dbReference>
<comment type="caution">
    <text evidence="2">The sequence shown here is derived from an EMBL/GenBank/DDBJ whole genome shotgun (WGS) entry which is preliminary data.</text>
</comment>
<evidence type="ECO:0008006" key="4">
    <source>
        <dbReference type="Google" id="ProtNLM"/>
    </source>
</evidence>
<gene>
    <name evidence="2" type="ORF">ACIBP4_19610</name>
</gene>
<proteinExistence type="predicted"/>
<dbReference type="RefSeq" id="WP_396771000.1">
    <property type="nucleotide sequence ID" value="NZ_JBITLA010000013.1"/>
</dbReference>
<evidence type="ECO:0000313" key="3">
    <source>
        <dbReference type="Proteomes" id="UP001612812"/>
    </source>
</evidence>
<protein>
    <recommendedName>
        <fullName evidence="4">DUF4340 domain-containing protein</fullName>
    </recommendedName>
</protein>
<sequence length="464" mass="47512">MSVGTTGPGDDPETDGTDDPPDPPGRRRAALAALVAVAAVSAAVLVAGLPGGSPGPAEQPGATRPLNAAEADRVAALRVGNLRDVRAGVRVAVGAGGDRTELLGWVDWARPLVYLDVGGPGAGTDHGLVQATASTLLVRTDPAALPTPARPPLVPPVDRWRLREQPAGRGLAAVRDLLLALGADRVDPAGPDGRWLRRETLGGVPVDVVQAPLPGGATPAGGPAPTLWIDPDARLHRLTGRLPDGTPVTVDLIRADRPTLRPVDALGGPSGQPRALTDVEADRLARLPARLRAAGGAAVTVAAPLGPSANLAGTGTLSWATSSAYLAVTDADTDRRSLRWIRPGRVAQAPVSPGGPDTPPAPMPTGLLTATARPAADDLDRLVDAALRAATRAPAGAAVRIREDRLAGHVVDVVQVPGGLRWWLDRGGLPHRVELRTGRGVWARLDLVPGRRPGAGPPAAPSSR</sequence>
<accession>A0ABW7ZNS4</accession>
<feature type="compositionally biased region" description="Acidic residues" evidence="1">
    <location>
        <begin position="10"/>
        <end position="21"/>
    </location>
</feature>
<evidence type="ECO:0000313" key="2">
    <source>
        <dbReference type="EMBL" id="MFI7264493.1"/>
    </source>
</evidence>
<organism evidence="2 3">
    <name type="scientific">Micromonospora maritima</name>
    <dbReference type="NCBI Taxonomy" id="986711"/>
    <lineage>
        <taxon>Bacteria</taxon>
        <taxon>Bacillati</taxon>
        <taxon>Actinomycetota</taxon>
        <taxon>Actinomycetes</taxon>
        <taxon>Micromonosporales</taxon>
        <taxon>Micromonosporaceae</taxon>
        <taxon>Micromonospora</taxon>
    </lineage>
</organism>
<reference evidence="2 3" key="1">
    <citation type="submission" date="2024-10" db="EMBL/GenBank/DDBJ databases">
        <title>The Natural Products Discovery Center: Release of the First 8490 Sequenced Strains for Exploring Actinobacteria Biosynthetic Diversity.</title>
        <authorList>
            <person name="Kalkreuter E."/>
            <person name="Kautsar S.A."/>
            <person name="Yang D."/>
            <person name="Bader C.D."/>
            <person name="Teijaro C.N."/>
            <person name="Fluegel L."/>
            <person name="Davis C.M."/>
            <person name="Simpson J.R."/>
            <person name="Lauterbach L."/>
            <person name="Steele A.D."/>
            <person name="Gui C."/>
            <person name="Meng S."/>
            <person name="Li G."/>
            <person name="Viehrig K."/>
            <person name="Ye F."/>
            <person name="Su P."/>
            <person name="Kiefer A.F."/>
            <person name="Nichols A."/>
            <person name="Cepeda A.J."/>
            <person name="Yan W."/>
            <person name="Fan B."/>
            <person name="Jiang Y."/>
            <person name="Adhikari A."/>
            <person name="Zheng C.-J."/>
            <person name="Schuster L."/>
            <person name="Cowan T.M."/>
            <person name="Smanski M.J."/>
            <person name="Chevrette M.G."/>
            <person name="De Carvalho L.P.S."/>
            <person name="Shen B."/>
        </authorList>
    </citation>
    <scope>NUCLEOTIDE SEQUENCE [LARGE SCALE GENOMIC DNA]</scope>
    <source>
        <strain evidence="2 3">NPDC049845</strain>
    </source>
</reference>
<keyword evidence="3" id="KW-1185">Reference proteome</keyword>
<feature type="region of interest" description="Disordered" evidence="1">
    <location>
        <begin position="1"/>
        <end position="28"/>
    </location>
</feature>